<gene>
    <name evidence="6" type="ORF">EST38_g7542</name>
</gene>
<proteinExistence type="inferred from homology"/>
<dbReference type="Pfam" id="PF05577">
    <property type="entry name" value="Peptidase_S28"/>
    <property type="match status" value="1"/>
</dbReference>
<feature type="non-terminal residue" evidence="6">
    <location>
        <position position="177"/>
    </location>
</feature>
<reference evidence="6 7" key="1">
    <citation type="submission" date="2019-01" db="EMBL/GenBank/DDBJ databases">
        <title>Draft genome sequence of Psathyrella aberdarensis IHI B618.</title>
        <authorList>
            <person name="Buettner E."/>
            <person name="Kellner H."/>
        </authorList>
    </citation>
    <scope>NUCLEOTIDE SEQUENCE [LARGE SCALE GENOMIC DNA]</scope>
    <source>
        <strain evidence="6 7">IHI B618</strain>
    </source>
</reference>
<accession>A0A4Q2DGT3</accession>
<dbReference type="PANTHER" id="PTHR11010">
    <property type="entry name" value="PROTEASE S28 PRO-X CARBOXYPEPTIDASE-RELATED"/>
    <property type="match status" value="1"/>
</dbReference>
<evidence type="ECO:0000313" key="6">
    <source>
        <dbReference type="EMBL" id="RXW18301.1"/>
    </source>
</evidence>
<comment type="similarity">
    <text evidence="1">Belongs to the peptidase S28 family.</text>
</comment>
<evidence type="ECO:0000256" key="2">
    <source>
        <dbReference type="ARBA" id="ARBA00022670"/>
    </source>
</evidence>
<dbReference type="PANTHER" id="PTHR11010:SF117">
    <property type="entry name" value="SERINE PROTEASE 16"/>
    <property type="match status" value="1"/>
</dbReference>
<dbReference type="InterPro" id="IPR029058">
    <property type="entry name" value="AB_hydrolase_fold"/>
</dbReference>
<keyword evidence="3" id="KW-0732">Signal</keyword>
<dbReference type="EMBL" id="SDEE01000275">
    <property type="protein sequence ID" value="RXW18301.1"/>
    <property type="molecule type" value="Genomic_DNA"/>
</dbReference>
<evidence type="ECO:0000256" key="4">
    <source>
        <dbReference type="ARBA" id="ARBA00022801"/>
    </source>
</evidence>
<dbReference type="Proteomes" id="UP000290288">
    <property type="component" value="Unassembled WGS sequence"/>
</dbReference>
<dbReference type="Gene3D" id="3.40.50.1820">
    <property type="entry name" value="alpha/beta hydrolase"/>
    <property type="match status" value="2"/>
</dbReference>
<comment type="caution">
    <text evidence="6">The sequence shown here is derived from an EMBL/GenBank/DDBJ whole genome shotgun (WGS) entry which is preliminary data.</text>
</comment>
<dbReference type="InterPro" id="IPR008758">
    <property type="entry name" value="Peptidase_S28"/>
</dbReference>
<evidence type="ECO:0000256" key="3">
    <source>
        <dbReference type="ARBA" id="ARBA00022729"/>
    </source>
</evidence>
<dbReference type="GO" id="GO:0070008">
    <property type="term" value="F:serine-type exopeptidase activity"/>
    <property type="evidence" value="ECO:0007669"/>
    <property type="project" value="InterPro"/>
</dbReference>
<evidence type="ECO:0000256" key="1">
    <source>
        <dbReference type="ARBA" id="ARBA00011079"/>
    </source>
</evidence>
<keyword evidence="7" id="KW-1185">Reference proteome</keyword>
<sequence length="177" mass="19395">MRYYHTWEYYRESGPIILYVLGEEGIDVNRAERSLTNVTIPGAIAQATNGAVVVALEDFALNVKLAVPGGDGKGIRPHRSPWIFVGGSYSGVLAAFIMEQYPGIFWAAYASSAAVQLKIDFWQYWSTIEQYMPANCTADVKAVVSLIDGVLDSGNQTRMTEIKTQFGLGSLGTLDFV</sequence>
<dbReference type="AlphaFoldDB" id="A0A4Q2DGT3"/>
<evidence type="ECO:0008006" key="8">
    <source>
        <dbReference type="Google" id="ProtNLM"/>
    </source>
</evidence>
<name>A0A4Q2DGT3_9AGAR</name>
<protein>
    <recommendedName>
        <fullName evidence="8">Peptidase S28</fullName>
    </recommendedName>
</protein>
<evidence type="ECO:0000313" key="7">
    <source>
        <dbReference type="Proteomes" id="UP000290288"/>
    </source>
</evidence>
<dbReference type="SUPFAM" id="SSF53474">
    <property type="entry name" value="alpha/beta-Hydrolases"/>
    <property type="match status" value="1"/>
</dbReference>
<keyword evidence="5" id="KW-0325">Glycoprotein</keyword>
<organism evidence="6 7">
    <name type="scientific">Candolleomyces aberdarensis</name>
    <dbReference type="NCBI Taxonomy" id="2316362"/>
    <lineage>
        <taxon>Eukaryota</taxon>
        <taxon>Fungi</taxon>
        <taxon>Dikarya</taxon>
        <taxon>Basidiomycota</taxon>
        <taxon>Agaricomycotina</taxon>
        <taxon>Agaricomycetes</taxon>
        <taxon>Agaricomycetidae</taxon>
        <taxon>Agaricales</taxon>
        <taxon>Agaricineae</taxon>
        <taxon>Psathyrellaceae</taxon>
        <taxon>Candolleomyces</taxon>
    </lineage>
</organism>
<keyword evidence="4" id="KW-0378">Hydrolase</keyword>
<keyword evidence="2" id="KW-0645">Protease</keyword>
<dbReference type="GO" id="GO:0008239">
    <property type="term" value="F:dipeptidyl-peptidase activity"/>
    <property type="evidence" value="ECO:0007669"/>
    <property type="project" value="TreeGrafter"/>
</dbReference>
<dbReference type="OrthoDB" id="1735038at2759"/>
<dbReference type="GO" id="GO:0006508">
    <property type="term" value="P:proteolysis"/>
    <property type="evidence" value="ECO:0007669"/>
    <property type="project" value="UniProtKB-KW"/>
</dbReference>
<evidence type="ECO:0000256" key="5">
    <source>
        <dbReference type="ARBA" id="ARBA00023180"/>
    </source>
</evidence>